<evidence type="ECO:0000256" key="5">
    <source>
        <dbReference type="RuleBase" id="RU362057"/>
    </source>
</evidence>
<dbReference type="SUPFAM" id="SSF53756">
    <property type="entry name" value="UDP-Glycosyltransferase/glycogen phosphorylase"/>
    <property type="match status" value="1"/>
</dbReference>
<keyword evidence="7" id="KW-1185">Reference proteome</keyword>
<evidence type="ECO:0000256" key="2">
    <source>
        <dbReference type="ARBA" id="ARBA00022676"/>
    </source>
</evidence>
<dbReference type="Proteomes" id="UP000245207">
    <property type="component" value="Unassembled WGS sequence"/>
</dbReference>
<dbReference type="AlphaFoldDB" id="A0A2U1NGV7"/>
<evidence type="ECO:0000256" key="4">
    <source>
        <dbReference type="RuleBase" id="RU003718"/>
    </source>
</evidence>
<evidence type="ECO:0000313" key="6">
    <source>
        <dbReference type="EMBL" id="PWA72690.1"/>
    </source>
</evidence>
<keyword evidence="2 4" id="KW-0328">Glycosyltransferase</keyword>
<sequence length="479" mass="53183">MSSKLENKPHALCIPVPAQGHINPMLKLAKILHSKGFLITFVNTEFNHQRLLKSRGLNALDGFSSFRFESIPDGLPTPENLDSTQNVYDICRSLQENCLAPFKKLIARLNDSFSPVTCIVADLLMGFTLDAAKELGIPECMFWTGGAGALLCYEKYPTIMEKGLMPLKDPSYVVNGYLDTIVDCIPNMTGIRLRNIPPFIRIINPGDDFMVEFTNAQVDKAKTSSGIILNTFDELENDILETLSSLFPPCYGLGPLHLLENNIVDKSLISIGSNLWKEEPECLKWLDTKGPSSVVYVNFGSIVVMTPQQLVEFCWGLANSNHSFLWIIRPGMVSGESALPQEFYDGISGRGMLAGWCPQEQVINHPSIGGFLTHSGWNSTIESISSGVPMLSWPFFSDQFPNCWLSCTKWGIAMEIDNDVTRDNVTKLVIELMSKDKGKEMKKNAISWKNKAHEASNAPSGSSTVNLEKLIHRLKTSPK</sequence>
<dbReference type="InterPro" id="IPR002213">
    <property type="entry name" value="UDP_glucos_trans"/>
</dbReference>
<evidence type="ECO:0000313" key="7">
    <source>
        <dbReference type="Proteomes" id="UP000245207"/>
    </source>
</evidence>
<protein>
    <recommendedName>
        <fullName evidence="5">Glycosyltransferase</fullName>
        <ecNumber evidence="5">2.4.1.-</ecNumber>
    </recommendedName>
</protein>
<evidence type="ECO:0000256" key="3">
    <source>
        <dbReference type="ARBA" id="ARBA00022679"/>
    </source>
</evidence>
<evidence type="ECO:0000256" key="1">
    <source>
        <dbReference type="ARBA" id="ARBA00009995"/>
    </source>
</evidence>
<comment type="similarity">
    <text evidence="1 4">Belongs to the UDP-glycosyltransferase family.</text>
</comment>
<gene>
    <name evidence="6" type="ORF">CTI12_AA268660</name>
</gene>
<organism evidence="6 7">
    <name type="scientific">Artemisia annua</name>
    <name type="common">Sweet wormwood</name>
    <dbReference type="NCBI Taxonomy" id="35608"/>
    <lineage>
        <taxon>Eukaryota</taxon>
        <taxon>Viridiplantae</taxon>
        <taxon>Streptophyta</taxon>
        <taxon>Embryophyta</taxon>
        <taxon>Tracheophyta</taxon>
        <taxon>Spermatophyta</taxon>
        <taxon>Magnoliopsida</taxon>
        <taxon>eudicotyledons</taxon>
        <taxon>Gunneridae</taxon>
        <taxon>Pentapetalae</taxon>
        <taxon>asterids</taxon>
        <taxon>campanulids</taxon>
        <taxon>Asterales</taxon>
        <taxon>Asteraceae</taxon>
        <taxon>Asteroideae</taxon>
        <taxon>Anthemideae</taxon>
        <taxon>Artemisiinae</taxon>
        <taxon>Artemisia</taxon>
    </lineage>
</organism>
<dbReference type="EC" id="2.4.1.-" evidence="5"/>
<keyword evidence="3 4" id="KW-0808">Transferase</keyword>
<dbReference type="Pfam" id="PF00201">
    <property type="entry name" value="UDPGT"/>
    <property type="match status" value="1"/>
</dbReference>
<dbReference type="FunFam" id="3.40.50.2000:FF:000065">
    <property type="entry name" value="Glycosyltransferase"/>
    <property type="match status" value="1"/>
</dbReference>
<dbReference type="GO" id="GO:0080044">
    <property type="term" value="F:quercetin 7-O-glucosyltransferase activity"/>
    <property type="evidence" value="ECO:0007669"/>
    <property type="project" value="TreeGrafter"/>
</dbReference>
<dbReference type="PANTHER" id="PTHR11926:SF1557">
    <property type="entry name" value="7-DEOXYLOGANETIN GLUCOSYLTRANSFERASE"/>
    <property type="match status" value="1"/>
</dbReference>
<dbReference type="OrthoDB" id="5835829at2759"/>
<dbReference type="GO" id="GO:0080043">
    <property type="term" value="F:quercetin 3-O-glucosyltransferase activity"/>
    <property type="evidence" value="ECO:0007669"/>
    <property type="project" value="TreeGrafter"/>
</dbReference>
<name>A0A2U1NGV7_ARTAN</name>
<reference evidence="6 7" key="1">
    <citation type="journal article" date="2018" name="Mol. Plant">
        <title>The genome of Artemisia annua provides insight into the evolution of Asteraceae family and artemisinin biosynthesis.</title>
        <authorList>
            <person name="Shen Q."/>
            <person name="Zhang L."/>
            <person name="Liao Z."/>
            <person name="Wang S."/>
            <person name="Yan T."/>
            <person name="Shi P."/>
            <person name="Liu M."/>
            <person name="Fu X."/>
            <person name="Pan Q."/>
            <person name="Wang Y."/>
            <person name="Lv Z."/>
            <person name="Lu X."/>
            <person name="Zhang F."/>
            <person name="Jiang W."/>
            <person name="Ma Y."/>
            <person name="Chen M."/>
            <person name="Hao X."/>
            <person name="Li L."/>
            <person name="Tang Y."/>
            <person name="Lv G."/>
            <person name="Zhou Y."/>
            <person name="Sun X."/>
            <person name="Brodelius P.E."/>
            <person name="Rose J.K.C."/>
            <person name="Tang K."/>
        </authorList>
    </citation>
    <scope>NUCLEOTIDE SEQUENCE [LARGE SCALE GENOMIC DNA]</scope>
    <source>
        <strain evidence="7">cv. Huhao1</strain>
        <tissue evidence="6">Leaf</tissue>
    </source>
</reference>
<dbReference type="PROSITE" id="PS00375">
    <property type="entry name" value="UDPGT"/>
    <property type="match status" value="1"/>
</dbReference>
<accession>A0A2U1NGV7</accession>
<dbReference type="EMBL" id="PKPP01002859">
    <property type="protein sequence ID" value="PWA72690.1"/>
    <property type="molecule type" value="Genomic_DNA"/>
</dbReference>
<dbReference type="InterPro" id="IPR035595">
    <property type="entry name" value="UDP_glycos_trans_CS"/>
</dbReference>
<proteinExistence type="inferred from homology"/>
<dbReference type="CDD" id="cd03784">
    <property type="entry name" value="GT1_Gtf-like"/>
    <property type="match status" value="1"/>
</dbReference>
<comment type="caution">
    <text evidence="6">The sequence shown here is derived from an EMBL/GenBank/DDBJ whole genome shotgun (WGS) entry which is preliminary data.</text>
</comment>
<dbReference type="Gene3D" id="3.40.50.2000">
    <property type="entry name" value="Glycogen Phosphorylase B"/>
    <property type="match status" value="2"/>
</dbReference>
<dbReference type="FunFam" id="3.40.50.2000:FF:000027">
    <property type="entry name" value="Glycosyltransferase"/>
    <property type="match status" value="1"/>
</dbReference>
<dbReference type="PANTHER" id="PTHR11926">
    <property type="entry name" value="GLUCOSYL/GLUCURONOSYL TRANSFERASES"/>
    <property type="match status" value="1"/>
</dbReference>